<dbReference type="InterPro" id="IPR039587">
    <property type="entry name" value="TMEM248/TMEM219_dom"/>
</dbReference>
<evidence type="ECO:0000256" key="3">
    <source>
        <dbReference type="ARBA" id="ARBA00022989"/>
    </source>
</evidence>
<feature type="domain" description="TMEM248/TMEM219" evidence="6">
    <location>
        <begin position="9"/>
        <end position="247"/>
    </location>
</feature>
<evidence type="ECO:0000313" key="7">
    <source>
        <dbReference type="Proteomes" id="UP000694865"/>
    </source>
</evidence>
<feature type="transmembrane region" description="Helical" evidence="5">
    <location>
        <begin position="20"/>
        <end position="40"/>
    </location>
</feature>
<protein>
    <submittedName>
        <fullName evidence="8">Transmembrane protein 248-like</fullName>
    </submittedName>
</protein>
<evidence type="ECO:0000256" key="4">
    <source>
        <dbReference type="ARBA" id="ARBA00023136"/>
    </source>
</evidence>
<comment type="subcellular location">
    <subcellularLocation>
        <location evidence="1">Membrane</location>
    </subcellularLocation>
</comment>
<reference evidence="8" key="1">
    <citation type="submission" date="2025-08" db="UniProtKB">
        <authorList>
            <consortium name="RefSeq"/>
        </authorList>
    </citation>
    <scope>IDENTIFICATION</scope>
    <source>
        <tissue evidence="8">Testes</tissue>
    </source>
</reference>
<keyword evidence="4 5" id="KW-0472">Membrane</keyword>
<evidence type="ECO:0000256" key="5">
    <source>
        <dbReference type="SAM" id="Phobius"/>
    </source>
</evidence>
<accession>A0ABM0GNW2</accession>
<feature type="non-terminal residue" evidence="8">
    <location>
        <position position="301"/>
    </location>
</feature>
<gene>
    <name evidence="8" type="primary">LOC100374117</name>
</gene>
<dbReference type="Pfam" id="PF14940">
    <property type="entry name" value="TMEM219"/>
    <property type="match status" value="1"/>
</dbReference>
<evidence type="ECO:0000313" key="8">
    <source>
        <dbReference type="RefSeq" id="XP_002734107.1"/>
    </source>
</evidence>
<dbReference type="PANTHER" id="PTHR16002">
    <property type="entry name" value="TRANSMEMBRANE PROTEIN 248-LIKE"/>
    <property type="match status" value="1"/>
</dbReference>
<dbReference type="RefSeq" id="XP_002734107.1">
    <property type="nucleotide sequence ID" value="XM_002734061.2"/>
</dbReference>
<sequence length="301" mass="33844">MGIKVLENMKGFIITRPPLVVFIMCVGAFAIAMVSLAYYVKIHEIQNPDITQDWNTFLDNFSEMKFCASRNHSEDHWNTMDNTSAMVPSVSTNGALHKDILEYEAARNYSFMIRLVIKPTSTFVAFPHNVTHFMGSLYGYQLGLEGIDAEEQVNITFELPEGWHGQRCAKDRKGQCKPIEFTSCVTMVASPTVFPTTRRPQSCNATDSPKEYYVSWLSTKVSDMMDVAWCNQGAIASAYHPDNPSLTPMLSQADRNVINLHLMHTSYFLFVMVITAFCYAVIKGRPVKARANGNGHGLDKK</sequence>
<feature type="transmembrane region" description="Helical" evidence="5">
    <location>
        <begin position="262"/>
        <end position="282"/>
    </location>
</feature>
<keyword evidence="3 5" id="KW-1133">Transmembrane helix</keyword>
<organism evidence="7 8">
    <name type="scientific">Saccoglossus kowalevskii</name>
    <name type="common">Acorn worm</name>
    <dbReference type="NCBI Taxonomy" id="10224"/>
    <lineage>
        <taxon>Eukaryota</taxon>
        <taxon>Metazoa</taxon>
        <taxon>Hemichordata</taxon>
        <taxon>Enteropneusta</taxon>
        <taxon>Harrimaniidae</taxon>
        <taxon>Saccoglossus</taxon>
    </lineage>
</organism>
<keyword evidence="2 5" id="KW-0812">Transmembrane</keyword>
<dbReference type="GeneID" id="100374117"/>
<name>A0ABM0GNW2_SACKO</name>
<dbReference type="InterPro" id="IPR039493">
    <property type="entry name" value="TMEM248/TMEM219"/>
</dbReference>
<proteinExistence type="predicted"/>
<dbReference type="Proteomes" id="UP000694865">
    <property type="component" value="Unplaced"/>
</dbReference>
<evidence type="ECO:0000256" key="2">
    <source>
        <dbReference type="ARBA" id="ARBA00022692"/>
    </source>
</evidence>
<evidence type="ECO:0000256" key="1">
    <source>
        <dbReference type="ARBA" id="ARBA00004370"/>
    </source>
</evidence>
<evidence type="ECO:0000259" key="6">
    <source>
        <dbReference type="Pfam" id="PF14940"/>
    </source>
</evidence>
<dbReference type="PANTHER" id="PTHR16002:SF4">
    <property type="entry name" value="TMEM248_TMEM219 DOMAIN-CONTAINING PROTEIN"/>
    <property type="match status" value="1"/>
</dbReference>
<keyword evidence="7" id="KW-1185">Reference proteome</keyword>